<evidence type="ECO:0000313" key="3">
    <source>
        <dbReference type="Proteomes" id="UP001164459"/>
    </source>
</evidence>
<reference evidence="2" key="1">
    <citation type="submission" date="2022-11" db="EMBL/GenBank/DDBJ databases">
        <title>Minimal conservation of predation-associated metabolite biosynthetic gene clusters underscores biosynthetic potential of Myxococcota including descriptions for ten novel species: Archangium lansinium sp. nov., Myxococcus landrumus sp. nov., Nannocystis bai.</title>
        <authorList>
            <person name="Ahearne A."/>
            <person name="Stevens C."/>
            <person name="Dowd S."/>
        </authorList>
    </citation>
    <scope>NUCLEOTIDE SEQUENCE</scope>
    <source>
        <strain evidence="2">Fl3</strain>
    </source>
</reference>
<dbReference type="EMBL" id="CP114040">
    <property type="protein sequence ID" value="WAS96962.1"/>
    <property type="molecule type" value="Genomic_DNA"/>
</dbReference>
<proteinExistence type="predicted"/>
<organism evidence="2 3">
    <name type="scientific">Nannocystis punicea</name>
    <dbReference type="NCBI Taxonomy" id="2995304"/>
    <lineage>
        <taxon>Bacteria</taxon>
        <taxon>Pseudomonadati</taxon>
        <taxon>Myxococcota</taxon>
        <taxon>Polyangia</taxon>
        <taxon>Nannocystales</taxon>
        <taxon>Nannocystaceae</taxon>
        <taxon>Nannocystis</taxon>
    </lineage>
</organism>
<dbReference type="InterPro" id="IPR029068">
    <property type="entry name" value="Glyas_Bleomycin-R_OHBP_Dase"/>
</dbReference>
<gene>
    <name evidence="2" type="ORF">O0S08_12505</name>
</gene>
<dbReference type="Pfam" id="PF13468">
    <property type="entry name" value="Glyoxalase_3"/>
    <property type="match status" value="1"/>
</dbReference>
<dbReference type="Gene3D" id="3.10.180.10">
    <property type="entry name" value="2,3-Dihydroxybiphenyl 1,2-Dioxygenase, domain 1"/>
    <property type="match status" value="1"/>
</dbReference>
<keyword evidence="3" id="KW-1185">Reference proteome</keyword>
<dbReference type="Proteomes" id="UP001164459">
    <property type="component" value="Chromosome"/>
</dbReference>
<sequence>MGVEAHRQVAARLHHVGLVVREMAAAMAVYRRLGFHLPAPSCGAIAGHEGGPATPFGAINVHAEFARDFVELVACVDGPADAPPDAVLVPVEVPREHVGRFRELVARSVGTLAWCLQRFQGLHILALQAADLEAVAARLGDAGVAHGGVHAAQRRIEGDPDPVAVPIRFLELESAEAGPGRMPEGRVAIVSDPSSERPDRARQSRHPNGAVALVEAMLCVADTALPAAARQWATILGLPARAAGATVVFELEDARLVVAPASALAELLPGERPPALPAFVAYAVAVGDVAAARELVARSGFPVRTTAAGEPFVPAEAALGAAVIFRATGDGA</sequence>
<evidence type="ECO:0000259" key="1">
    <source>
        <dbReference type="Pfam" id="PF13468"/>
    </source>
</evidence>
<accession>A0ABY7HCY1</accession>
<name>A0ABY7HCY1_9BACT</name>
<evidence type="ECO:0000313" key="2">
    <source>
        <dbReference type="EMBL" id="WAS96962.1"/>
    </source>
</evidence>
<protein>
    <submittedName>
        <fullName evidence="2">VOC family protein</fullName>
    </submittedName>
</protein>
<feature type="domain" description="Glyoxalase-like" evidence="1">
    <location>
        <begin position="13"/>
        <end position="235"/>
    </location>
</feature>
<dbReference type="RefSeq" id="WP_269039325.1">
    <property type="nucleotide sequence ID" value="NZ_CP114040.1"/>
</dbReference>
<dbReference type="SUPFAM" id="SSF54593">
    <property type="entry name" value="Glyoxalase/Bleomycin resistance protein/Dihydroxybiphenyl dioxygenase"/>
    <property type="match status" value="1"/>
</dbReference>
<dbReference type="InterPro" id="IPR025870">
    <property type="entry name" value="Glyoxalase-like_dom"/>
</dbReference>